<proteinExistence type="predicted"/>
<comment type="caution">
    <text evidence="1">The sequence shown here is derived from an EMBL/GenBank/DDBJ whole genome shotgun (WGS) entry which is preliminary data.</text>
</comment>
<keyword evidence="2" id="KW-1185">Reference proteome</keyword>
<dbReference type="Proteomes" id="UP001269144">
    <property type="component" value="Unassembled WGS sequence"/>
</dbReference>
<accession>A0ABU2HUN3</accession>
<dbReference type="EMBL" id="JAVQLW010000001">
    <property type="protein sequence ID" value="MDS9467974.1"/>
    <property type="molecule type" value="Genomic_DNA"/>
</dbReference>
<protein>
    <submittedName>
        <fullName evidence="1">Uncharacterized protein</fullName>
    </submittedName>
</protein>
<reference evidence="2" key="1">
    <citation type="submission" date="2023-07" db="EMBL/GenBank/DDBJ databases">
        <title>Paracoccus sp. MBLB3053 whole genome sequence.</title>
        <authorList>
            <person name="Hwang C.Y."/>
            <person name="Cho E.-S."/>
            <person name="Seo M.-J."/>
        </authorList>
    </citation>
    <scope>NUCLEOTIDE SEQUENCE [LARGE SCALE GENOMIC DNA]</scope>
    <source>
        <strain evidence="2">MBLB3053</strain>
    </source>
</reference>
<sequence>MTGMLELLDIPIPDGLDEEHPMEDMMYDLDAIIQVSLHGPKAFADRQELLFYSLLCHPFKKELGITDDGGPLRVRMVHHYELQRDDGTWMPLNPVIGAIIQSNGTVVSQAHLDKLIEQVRAQAFKSEDELMLLERFG</sequence>
<evidence type="ECO:0000313" key="1">
    <source>
        <dbReference type="EMBL" id="MDS9467974.1"/>
    </source>
</evidence>
<gene>
    <name evidence="1" type="ORF">RGQ15_10395</name>
</gene>
<dbReference type="RefSeq" id="WP_311160150.1">
    <property type="nucleotide sequence ID" value="NZ_JAVQLW010000001.1"/>
</dbReference>
<name>A0ABU2HUN3_9RHOB</name>
<organism evidence="1 2">
    <name type="scientific">Paracoccus aurantius</name>
    <dbReference type="NCBI Taxonomy" id="3073814"/>
    <lineage>
        <taxon>Bacteria</taxon>
        <taxon>Pseudomonadati</taxon>
        <taxon>Pseudomonadota</taxon>
        <taxon>Alphaproteobacteria</taxon>
        <taxon>Rhodobacterales</taxon>
        <taxon>Paracoccaceae</taxon>
        <taxon>Paracoccus</taxon>
    </lineage>
</organism>
<evidence type="ECO:0000313" key="2">
    <source>
        <dbReference type="Proteomes" id="UP001269144"/>
    </source>
</evidence>